<sequence>GNYSITASGPGRVSLAKSLISTSTIATTSTSTTAPTSTTTSTSTTARTSTTTSTSTSTLGVVNSTYSGSLQNTSARFNRYVGSSSDYFYDAIEIIPSTGGNYTITSKSDGNFDTYGYLYNNSFSLGTLSVGLLAQDDDSGGNRQFQIVAYLQANVRYILIVTTYSVNVVGNYSITASGPGRVSLAKSLISTTTITTTSTSTTTPTATTTATSTAARTSTTTSTSTAARTSTTTSTSTTSTSSTTRSTSTTTPPAVSGFLPCSLIYSASRDGVLCPSSYSWTTWFNVGKPSSSVTGDIENMSLILAQNPNSMCGVPYALHAQGINPPDTNCNGTLVQNQPNSTLYLVSFQATQPVGVDFRVRYCCPVGSFVAPPTTTPSPLENNSCGKQEIAPRGKSISRIYGGTDAIQNSWPWMVLYIGASCNVPPCGSNACGGTIISKDYVLTAAHCIKTTDASLISLTAGMHNYSSSTESNTRQQRIAQAIYVHPQYNTTGYINDIAVIRVFPPFTFNTYVQAACLPGPEPQPNDEVIIAGWGALTFGGPINKVLKQAYTKVVDLCEARWSNMDSSQQICVADSVDGNSVCQGDSGGPILSQYQGQYVVSGITSYVSDCITSGTNNKPNVFTRVSFYKSWIKSITG</sequence>
<dbReference type="SUPFAM" id="SSF50494">
    <property type="entry name" value="Trypsin-like serine proteases"/>
    <property type="match status" value="1"/>
</dbReference>
<evidence type="ECO:0000313" key="10">
    <source>
        <dbReference type="EMBL" id="CAF1657158.1"/>
    </source>
</evidence>
<feature type="domain" description="Peptidase S1" evidence="9">
    <location>
        <begin position="400"/>
        <end position="638"/>
    </location>
</feature>
<dbReference type="InterPro" id="IPR043504">
    <property type="entry name" value="Peptidase_S1_PA_chymotrypsin"/>
</dbReference>
<dbReference type="InterPro" id="IPR001254">
    <property type="entry name" value="Trypsin_dom"/>
</dbReference>
<dbReference type="InterPro" id="IPR009003">
    <property type="entry name" value="Peptidase_S1_PA"/>
</dbReference>
<dbReference type="CDD" id="cd00190">
    <property type="entry name" value="Tryp_SPc"/>
    <property type="match status" value="1"/>
</dbReference>
<keyword evidence="2" id="KW-0964">Secreted</keyword>
<keyword evidence="4" id="KW-1015">Disulfide bond</keyword>
<dbReference type="Proteomes" id="UP000663828">
    <property type="component" value="Unassembled WGS sequence"/>
</dbReference>
<keyword evidence="7" id="KW-0720">Serine protease</keyword>
<dbReference type="PANTHER" id="PTHR24256">
    <property type="entry name" value="TRYPTASE-RELATED"/>
    <property type="match status" value="1"/>
</dbReference>
<evidence type="ECO:0000256" key="5">
    <source>
        <dbReference type="ARBA" id="ARBA00023180"/>
    </source>
</evidence>
<protein>
    <recommendedName>
        <fullName evidence="9">Peptidase S1 domain-containing protein</fullName>
    </recommendedName>
</protein>
<feature type="region of interest" description="Disordered" evidence="8">
    <location>
        <begin position="29"/>
        <end position="55"/>
    </location>
</feature>
<reference evidence="10" key="1">
    <citation type="submission" date="2021-02" db="EMBL/GenBank/DDBJ databases">
        <authorList>
            <person name="Nowell W R."/>
        </authorList>
    </citation>
    <scope>NUCLEOTIDE SEQUENCE</scope>
</reference>
<dbReference type="InterPro" id="IPR025155">
    <property type="entry name" value="WxxW_domain"/>
</dbReference>
<keyword evidence="11" id="KW-1185">Reference proteome</keyword>
<keyword evidence="5" id="KW-0325">Glycoprotein</keyword>
<evidence type="ECO:0000256" key="8">
    <source>
        <dbReference type="SAM" id="MobiDB-lite"/>
    </source>
</evidence>
<organism evidence="10 11">
    <name type="scientific">Adineta ricciae</name>
    <name type="common">Rotifer</name>
    <dbReference type="NCBI Taxonomy" id="249248"/>
    <lineage>
        <taxon>Eukaryota</taxon>
        <taxon>Metazoa</taxon>
        <taxon>Spiralia</taxon>
        <taxon>Gnathifera</taxon>
        <taxon>Rotifera</taxon>
        <taxon>Eurotatoria</taxon>
        <taxon>Bdelloidea</taxon>
        <taxon>Adinetida</taxon>
        <taxon>Adinetidae</taxon>
        <taxon>Adineta</taxon>
    </lineage>
</organism>
<feature type="region of interest" description="Disordered" evidence="8">
    <location>
        <begin position="197"/>
        <end position="252"/>
    </location>
</feature>
<dbReference type="PROSITE" id="PS00135">
    <property type="entry name" value="TRYPSIN_SER"/>
    <property type="match status" value="1"/>
</dbReference>
<keyword evidence="7" id="KW-0378">Hydrolase</keyword>
<evidence type="ECO:0000313" key="11">
    <source>
        <dbReference type="Proteomes" id="UP000663828"/>
    </source>
</evidence>
<evidence type="ECO:0000256" key="2">
    <source>
        <dbReference type="ARBA" id="ARBA00022525"/>
    </source>
</evidence>
<evidence type="ECO:0000256" key="4">
    <source>
        <dbReference type="ARBA" id="ARBA00023157"/>
    </source>
</evidence>
<dbReference type="AlphaFoldDB" id="A0A816F6J3"/>
<dbReference type="FunFam" id="2.40.10.10:FF:000068">
    <property type="entry name" value="transmembrane protease serine 2"/>
    <property type="match status" value="1"/>
</dbReference>
<dbReference type="SMART" id="SM00020">
    <property type="entry name" value="Tryp_SPc"/>
    <property type="match status" value="1"/>
</dbReference>
<proteinExistence type="inferred from homology"/>
<dbReference type="GO" id="GO:0006508">
    <property type="term" value="P:proteolysis"/>
    <property type="evidence" value="ECO:0007669"/>
    <property type="project" value="UniProtKB-KW"/>
</dbReference>
<dbReference type="InterPro" id="IPR033116">
    <property type="entry name" value="TRYPSIN_SER"/>
</dbReference>
<dbReference type="GO" id="GO:0004252">
    <property type="term" value="F:serine-type endopeptidase activity"/>
    <property type="evidence" value="ECO:0007669"/>
    <property type="project" value="InterPro"/>
</dbReference>
<dbReference type="Gene3D" id="2.40.10.10">
    <property type="entry name" value="Trypsin-like serine proteases"/>
    <property type="match status" value="1"/>
</dbReference>
<accession>A0A816F6J3</accession>
<evidence type="ECO:0000256" key="7">
    <source>
        <dbReference type="RuleBase" id="RU363034"/>
    </source>
</evidence>
<feature type="non-terminal residue" evidence="10">
    <location>
        <position position="1"/>
    </location>
</feature>
<comment type="similarity">
    <text evidence="6">Belongs to the peptidase S1 family. CLIP subfamily.</text>
</comment>
<evidence type="ECO:0000259" key="9">
    <source>
        <dbReference type="PROSITE" id="PS50240"/>
    </source>
</evidence>
<comment type="caution">
    <text evidence="10">The sequence shown here is derived from an EMBL/GenBank/DDBJ whole genome shotgun (WGS) entry which is preliminary data.</text>
</comment>
<gene>
    <name evidence="10" type="ORF">XAT740_LOCUS56138</name>
</gene>
<name>A0A816F6J3_ADIRI</name>
<dbReference type="EMBL" id="CAJNOR010010853">
    <property type="protein sequence ID" value="CAF1657158.1"/>
    <property type="molecule type" value="Genomic_DNA"/>
</dbReference>
<dbReference type="Pfam" id="PF13330">
    <property type="entry name" value="Mucin2_WxxW"/>
    <property type="match status" value="1"/>
</dbReference>
<dbReference type="PROSITE" id="PS50240">
    <property type="entry name" value="TRYPSIN_DOM"/>
    <property type="match status" value="1"/>
</dbReference>
<evidence type="ECO:0000256" key="1">
    <source>
        <dbReference type="ARBA" id="ARBA00004613"/>
    </source>
</evidence>
<dbReference type="PROSITE" id="PS00134">
    <property type="entry name" value="TRYPSIN_HIS"/>
    <property type="match status" value="1"/>
</dbReference>
<keyword evidence="3" id="KW-0732">Signal</keyword>
<dbReference type="PRINTS" id="PR00722">
    <property type="entry name" value="CHYMOTRYPSIN"/>
</dbReference>
<dbReference type="Pfam" id="PF00089">
    <property type="entry name" value="Trypsin"/>
    <property type="match status" value="1"/>
</dbReference>
<dbReference type="InterPro" id="IPR018114">
    <property type="entry name" value="TRYPSIN_HIS"/>
</dbReference>
<keyword evidence="7" id="KW-0645">Protease</keyword>
<evidence type="ECO:0000256" key="3">
    <source>
        <dbReference type="ARBA" id="ARBA00022729"/>
    </source>
</evidence>
<dbReference type="GO" id="GO:0005576">
    <property type="term" value="C:extracellular region"/>
    <property type="evidence" value="ECO:0007669"/>
    <property type="project" value="UniProtKB-SubCell"/>
</dbReference>
<dbReference type="InterPro" id="IPR001314">
    <property type="entry name" value="Peptidase_S1A"/>
</dbReference>
<evidence type="ECO:0000256" key="6">
    <source>
        <dbReference type="ARBA" id="ARBA00024195"/>
    </source>
</evidence>
<comment type="subcellular location">
    <subcellularLocation>
        <location evidence="1">Secreted</location>
    </subcellularLocation>
</comment>
<dbReference type="InterPro" id="IPR051487">
    <property type="entry name" value="Ser/Thr_Proteases_Immune/Dev"/>
</dbReference>